<reference evidence="3" key="1">
    <citation type="submission" date="2025-08" db="UniProtKB">
        <authorList>
            <consortium name="RefSeq"/>
        </authorList>
    </citation>
    <scope>IDENTIFICATION</scope>
    <source>
        <tissue evidence="3">Whole sample</tissue>
    </source>
</reference>
<accession>A0A8B8ESV9</accession>
<evidence type="ECO:0000313" key="3">
    <source>
        <dbReference type="RefSeq" id="XP_022343044.1"/>
    </source>
</evidence>
<dbReference type="KEGG" id="cvn:111136464"/>
<dbReference type="Pfam" id="PF15074">
    <property type="entry name" value="CFAP90"/>
    <property type="match status" value="1"/>
</dbReference>
<name>A0A8B8ESV9_CRAVI</name>
<dbReference type="InterPro" id="IPR027901">
    <property type="entry name" value="CFAP90"/>
</dbReference>
<evidence type="ECO:0000313" key="2">
    <source>
        <dbReference type="Proteomes" id="UP000694844"/>
    </source>
</evidence>
<dbReference type="RefSeq" id="XP_022343044.1">
    <property type="nucleotide sequence ID" value="XM_022487336.1"/>
</dbReference>
<dbReference type="OrthoDB" id="10057935at2759"/>
<sequence>MAEPQEMKIETETNTFKMKGRPCELSAFSFIPTEREDPPERTVFNTPKQFIKKPQQNRYPRSTYERLFRKEYGYNNKLHRDDREHAKSRGLVVNSEEKEKEVPTLSSSEYGHRLELFADHPDRQHVRIAHVRAEFFRRNGITS</sequence>
<dbReference type="Proteomes" id="UP000694844">
    <property type="component" value="Chromosome 5"/>
</dbReference>
<dbReference type="AlphaFoldDB" id="A0A8B8ESV9"/>
<gene>
    <name evidence="3" type="primary">LOC111136464</name>
</gene>
<keyword evidence="2" id="KW-1185">Reference proteome</keyword>
<feature type="region of interest" description="Disordered" evidence="1">
    <location>
        <begin position="76"/>
        <end position="106"/>
    </location>
</feature>
<evidence type="ECO:0000256" key="1">
    <source>
        <dbReference type="SAM" id="MobiDB-lite"/>
    </source>
</evidence>
<dbReference type="PANTHER" id="PTHR34444:SF1">
    <property type="entry name" value="CILIA- AND FLAGELLA-ASSOCIATED PROTEIN 90"/>
    <property type="match status" value="1"/>
</dbReference>
<feature type="compositionally biased region" description="Basic and acidic residues" evidence="1">
    <location>
        <begin position="76"/>
        <end position="87"/>
    </location>
</feature>
<dbReference type="GeneID" id="111136464"/>
<protein>
    <submittedName>
        <fullName evidence="3">Uncharacterized protein C5orf49 homolog isoform X1</fullName>
    </submittedName>
</protein>
<organism evidence="2 3">
    <name type="scientific">Crassostrea virginica</name>
    <name type="common">Eastern oyster</name>
    <dbReference type="NCBI Taxonomy" id="6565"/>
    <lineage>
        <taxon>Eukaryota</taxon>
        <taxon>Metazoa</taxon>
        <taxon>Spiralia</taxon>
        <taxon>Lophotrochozoa</taxon>
        <taxon>Mollusca</taxon>
        <taxon>Bivalvia</taxon>
        <taxon>Autobranchia</taxon>
        <taxon>Pteriomorphia</taxon>
        <taxon>Ostreida</taxon>
        <taxon>Ostreoidea</taxon>
        <taxon>Ostreidae</taxon>
        <taxon>Crassostrea</taxon>
    </lineage>
</organism>
<dbReference type="PANTHER" id="PTHR34444">
    <property type="entry name" value="LOC361192"/>
    <property type="match status" value="1"/>
</dbReference>
<proteinExistence type="predicted"/>